<keyword evidence="5" id="KW-1185">Reference proteome</keyword>
<keyword evidence="1" id="KW-0560">Oxidoreductase</keyword>
<dbReference type="PANTHER" id="PTHR35176">
    <property type="entry name" value="HEME OXYGENASE HI_0854-RELATED"/>
    <property type="match status" value="1"/>
</dbReference>
<dbReference type="EMBL" id="VCKW01000068">
    <property type="protein sequence ID" value="TMR01069.1"/>
    <property type="molecule type" value="Genomic_DNA"/>
</dbReference>
<reference evidence="4 5" key="1">
    <citation type="submission" date="2019-05" db="EMBL/GenBank/DDBJ databases">
        <title>Draft genome sequence of Actinomadura sp. 14C53.</title>
        <authorList>
            <person name="Saricaoglu S."/>
            <person name="Isik K."/>
        </authorList>
    </citation>
    <scope>NUCLEOTIDE SEQUENCE [LARGE SCALE GENOMIC DNA]</scope>
    <source>
        <strain evidence="4 5">14C53</strain>
    </source>
</reference>
<feature type="compositionally biased region" description="Low complexity" evidence="2">
    <location>
        <begin position="32"/>
        <end position="44"/>
    </location>
</feature>
<feature type="region of interest" description="Disordered" evidence="2">
    <location>
        <begin position="1"/>
        <end position="52"/>
    </location>
</feature>
<dbReference type="GO" id="GO:0070967">
    <property type="term" value="F:coenzyme F420 binding"/>
    <property type="evidence" value="ECO:0007669"/>
    <property type="project" value="TreeGrafter"/>
</dbReference>
<protein>
    <submittedName>
        <fullName evidence="4">TIGR03668 family PPOX class F420-dependent oxidoreductase</fullName>
    </submittedName>
</protein>
<dbReference type="OrthoDB" id="9812086at2"/>
<evidence type="ECO:0000256" key="1">
    <source>
        <dbReference type="ARBA" id="ARBA00023002"/>
    </source>
</evidence>
<sequence>MALRRVRPGQDDRRTARPDRGGAGEGGRARPRAAGVPAAVGGRPWQAEGVPKLSPDEARRLLTTVPVVRLATVGEDARPHLVPVTFAVHRGAVYTAVDHKPKSTRDLRRLANIRANPRVALLADHYEDDWDRLWWVRVDGHASIVEDPARMAGPVRLLADRYAQYRERPPEGPVIVVTIEAWTGWTAS</sequence>
<evidence type="ECO:0000256" key="2">
    <source>
        <dbReference type="SAM" id="MobiDB-lite"/>
    </source>
</evidence>
<dbReference type="AlphaFoldDB" id="A0A5C4JC43"/>
<dbReference type="Gene3D" id="2.30.110.10">
    <property type="entry name" value="Electron Transport, Fmn-binding Protein, Chain A"/>
    <property type="match status" value="1"/>
</dbReference>
<feature type="compositionally biased region" description="Basic and acidic residues" evidence="2">
    <location>
        <begin position="8"/>
        <end position="22"/>
    </location>
</feature>
<dbReference type="InterPro" id="IPR011576">
    <property type="entry name" value="Pyridox_Oxase_N"/>
</dbReference>
<accession>A0A5C4JC43</accession>
<dbReference type="Pfam" id="PF01243">
    <property type="entry name" value="PNPOx_N"/>
    <property type="match status" value="1"/>
</dbReference>
<proteinExistence type="predicted"/>
<dbReference type="GO" id="GO:0016627">
    <property type="term" value="F:oxidoreductase activity, acting on the CH-CH group of donors"/>
    <property type="evidence" value="ECO:0007669"/>
    <property type="project" value="TreeGrafter"/>
</dbReference>
<dbReference type="PANTHER" id="PTHR35176:SF2">
    <property type="entry name" value="F420H(2)-DEPENDENT REDUCTASE RV1155"/>
    <property type="match status" value="1"/>
</dbReference>
<organism evidence="4 5">
    <name type="scientific">Actinomadura soli</name>
    <dbReference type="NCBI Taxonomy" id="2508997"/>
    <lineage>
        <taxon>Bacteria</taxon>
        <taxon>Bacillati</taxon>
        <taxon>Actinomycetota</taxon>
        <taxon>Actinomycetes</taxon>
        <taxon>Streptosporangiales</taxon>
        <taxon>Thermomonosporaceae</taxon>
        <taxon>Actinomadura</taxon>
    </lineage>
</organism>
<name>A0A5C4JC43_9ACTN</name>
<dbReference type="InterPro" id="IPR019967">
    <property type="entry name" value="F420-dep_enz_PPOX_Rv0121"/>
</dbReference>
<dbReference type="NCBIfam" id="TIGR03668">
    <property type="entry name" value="Rv0121_F420"/>
    <property type="match status" value="1"/>
</dbReference>
<feature type="domain" description="Pyridoxamine 5'-phosphate oxidase N-terminal" evidence="3">
    <location>
        <begin position="55"/>
        <end position="185"/>
    </location>
</feature>
<dbReference type="InterPro" id="IPR012349">
    <property type="entry name" value="Split_barrel_FMN-bd"/>
</dbReference>
<evidence type="ECO:0000313" key="5">
    <source>
        <dbReference type="Proteomes" id="UP000309174"/>
    </source>
</evidence>
<dbReference type="InterPro" id="IPR052019">
    <property type="entry name" value="F420H2_bilvrd_red/Heme_oxyg"/>
</dbReference>
<dbReference type="Proteomes" id="UP000309174">
    <property type="component" value="Unassembled WGS sequence"/>
</dbReference>
<dbReference type="SUPFAM" id="SSF50475">
    <property type="entry name" value="FMN-binding split barrel"/>
    <property type="match status" value="1"/>
</dbReference>
<comment type="caution">
    <text evidence="4">The sequence shown here is derived from an EMBL/GenBank/DDBJ whole genome shotgun (WGS) entry which is preliminary data.</text>
</comment>
<evidence type="ECO:0000259" key="3">
    <source>
        <dbReference type="Pfam" id="PF01243"/>
    </source>
</evidence>
<gene>
    <name evidence="4" type="ORF">ETD83_15560</name>
</gene>
<dbReference type="GO" id="GO:0005829">
    <property type="term" value="C:cytosol"/>
    <property type="evidence" value="ECO:0007669"/>
    <property type="project" value="TreeGrafter"/>
</dbReference>
<evidence type="ECO:0000313" key="4">
    <source>
        <dbReference type="EMBL" id="TMR01069.1"/>
    </source>
</evidence>